<dbReference type="InterPro" id="IPR037119">
    <property type="entry name" value="Haem_oxidase_HugZ-like_sf"/>
</dbReference>
<reference evidence="3" key="1">
    <citation type="journal article" date="2019" name="Int. J. Syst. Evol. Microbiol.">
        <title>The Global Catalogue of Microorganisms (GCM) 10K type strain sequencing project: providing services to taxonomists for standard genome sequencing and annotation.</title>
        <authorList>
            <consortium name="The Broad Institute Genomics Platform"/>
            <consortium name="The Broad Institute Genome Sequencing Center for Infectious Disease"/>
            <person name="Wu L."/>
            <person name="Ma J."/>
        </authorList>
    </citation>
    <scope>NUCLEOTIDE SEQUENCE [LARGE SCALE GENOMIC DNA]</scope>
    <source>
        <strain evidence="3">KCTC 32255</strain>
    </source>
</reference>
<evidence type="ECO:0000313" key="3">
    <source>
        <dbReference type="Proteomes" id="UP001596337"/>
    </source>
</evidence>
<keyword evidence="3" id="KW-1185">Reference proteome</keyword>
<dbReference type="Pfam" id="PF10615">
    <property type="entry name" value="DUF2470"/>
    <property type="match status" value="1"/>
</dbReference>
<feature type="domain" description="DUF2470" evidence="1">
    <location>
        <begin position="153"/>
        <end position="221"/>
    </location>
</feature>
<evidence type="ECO:0000313" key="2">
    <source>
        <dbReference type="EMBL" id="MFC6870621.1"/>
    </source>
</evidence>
<organism evidence="2 3">
    <name type="scientific">Haloechinothrix salitolerans</name>
    <dbReference type="NCBI Taxonomy" id="926830"/>
    <lineage>
        <taxon>Bacteria</taxon>
        <taxon>Bacillati</taxon>
        <taxon>Actinomycetota</taxon>
        <taxon>Actinomycetes</taxon>
        <taxon>Pseudonocardiales</taxon>
        <taxon>Pseudonocardiaceae</taxon>
        <taxon>Haloechinothrix</taxon>
    </lineage>
</organism>
<dbReference type="Proteomes" id="UP001596337">
    <property type="component" value="Unassembled WGS sequence"/>
</dbReference>
<dbReference type="InterPro" id="IPR019595">
    <property type="entry name" value="DUF2470"/>
</dbReference>
<dbReference type="RefSeq" id="WP_345404854.1">
    <property type="nucleotide sequence ID" value="NZ_BAABLA010000119.1"/>
</dbReference>
<dbReference type="Gene3D" id="3.20.180.10">
    <property type="entry name" value="PNP-oxidase-like"/>
    <property type="match status" value="1"/>
</dbReference>
<accession>A0ABW2C6A3</accession>
<comment type="caution">
    <text evidence="2">The sequence shown here is derived from an EMBL/GenBank/DDBJ whole genome shotgun (WGS) entry which is preliminary data.</text>
</comment>
<dbReference type="SUPFAM" id="SSF50475">
    <property type="entry name" value="FMN-binding split barrel"/>
    <property type="match status" value="1"/>
</dbReference>
<name>A0ABW2C6A3_9PSEU</name>
<sequence length="240" mass="25900">MNATPVTALAPAPAERARTILAATASVMVRTTGYHAAIFTRPVVDNVGDMVLTMPYDAQLALAVRVAGTSSGAHATLQCADVAPVTMRDRVRATVTVTGRFTQPHRVHTDGADRTLVRFTPERATLDEDGATYPIPIDDLADAAPDPIAALEADFLTHLVDAHPDMVDVLANQVNPTLLLGARRVAPLRADRHGVVLRVERARDHVDVRLGFSAPVTSAVEFANAFGKLLHQPRRCRRQR</sequence>
<dbReference type="EMBL" id="JBHSXX010000001">
    <property type="protein sequence ID" value="MFC6870621.1"/>
    <property type="molecule type" value="Genomic_DNA"/>
</dbReference>
<gene>
    <name evidence="2" type="ORF">ACFQGD_26160</name>
</gene>
<proteinExistence type="predicted"/>
<evidence type="ECO:0000259" key="1">
    <source>
        <dbReference type="Pfam" id="PF10615"/>
    </source>
</evidence>
<protein>
    <submittedName>
        <fullName evidence="2">DUF2470 domain-containing protein</fullName>
    </submittedName>
</protein>